<keyword evidence="2" id="KW-0863">Zinc-finger</keyword>
<dbReference type="AlphaFoldDB" id="A0A3B3ZTL2"/>
<dbReference type="InterPro" id="IPR006612">
    <property type="entry name" value="THAP_Znf"/>
</dbReference>
<dbReference type="GO" id="GO:0008270">
    <property type="term" value="F:zinc ion binding"/>
    <property type="evidence" value="ECO:0007669"/>
    <property type="project" value="UniProtKB-KW"/>
</dbReference>
<evidence type="ECO:0000256" key="2">
    <source>
        <dbReference type="ARBA" id="ARBA00022771"/>
    </source>
</evidence>
<proteinExistence type="predicted"/>
<reference evidence="6" key="2">
    <citation type="submission" date="2025-09" db="UniProtKB">
        <authorList>
            <consortium name="Ensembl"/>
        </authorList>
    </citation>
    <scope>IDENTIFICATION</scope>
</reference>
<reference evidence="6" key="1">
    <citation type="submission" date="2025-08" db="UniProtKB">
        <authorList>
            <consortium name="Ensembl"/>
        </authorList>
    </citation>
    <scope>IDENTIFICATION</scope>
</reference>
<dbReference type="Ensembl" id="ENSPMGT00000008138.1">
    <property type="protein sequence ID" value="ENSPMGP00000007651.1"/>
    <property type="gene ID" value="ENSPMGG00000006344.1"/>
</dbReference>
<evidence type="ECO:0000256" key="3">
    <source>
        <dbReference type="ARBA" id="ARBA00022833"/>
    </source>
</evidence>
<evidence type="ECO:0000313" key="6">
    <source>
        <dbReference type="Ensembl" id="ENSPMGP00000007651.1"/>
    </source>
</evidence>
<name>A0A3B3ZTL2_9GOBI</name>
<accession>A0A3B3ZTL2</accession>
<evidence type="ECO:0000256" key="1">
    <source>
        <dbReference type="ARBA" id="ARBA00022723"/>
    </source>
</evidence>
<evidence type="ECO:0000259" key="5">
    <source>
        <dbReference type="Pfam" id="PF05485"/>
    </source>
</evidence>
<dbReference type="SUPFAM" id="SSF57716">
    <property type="entry name" value="Glucocorticoid receptor-like (DNA-binding domain)"/>
    <property type="match status" value="1"/>
</dbReference>
<evidence type="ECO:0000313" key="7">
    <source>
        <dbReference type="Proteomes" id="UP000261520"/>
    </source>
</evidence>
<dbReference type="GO" id="GO:0003677">
    <property type="term" value="F:DNA binding"/>
    <property type="evidence" value="ECO:0007669"/>
    <property type="project" value="UniProtKB-KW"/>
</dbReference>
<protein>
    <recommendedName>
        <fullName evidence="5">THAP-type domain-containing protein</fullName>
    </recommendedName>
</protein>
<sequence>GVVRCASSNKVSKEMIILFNIPKDPVHCQKLINAVRRDQWTPTMHSRLCSEHFVSLLKQSVHCIEASRNCQSCFD</sequence>
<keyword evidence="4" id="KW-0238">DNA-binding</keyword>
<keyword evidence="1" id="KW-0479">Metal-binding</keyword>
<evidence type="ECO:0000256" key="4">
    <source>
        <dbReference type="ARBA" id="ARBA00023125"/>
    </source>
</evidence>
<keyword evidence="3" id="KW-0862">Zinc</keyword>
<keyword evidence="7" id="KW-1185">Reference proteome</keyword>
<organism evidence="6 7">
    <name type="scientific">Periophthalmus magnuspinnatus</name>
    <dbReference type="NCBI Taxonomy" id="409849"/>
    <lineage>
        <taxon>Eukaryota</taxon>
        <taxon>Metazoa</taxon>
        <taxon>Chordata</taxon>
        <taxon>Craniata</taxon>
        <taxon>Vertebrata</taxon>
        <taxon>Euteleostomi</taxon>
        <taxon>Actinopterygii</taxon>
        <taxon>Neopterygii</taxon>
        <taxon>Teleostei</taxon>
        <taxon>Neoteleostei</taxon>
        <taxon>Acanthomorphata</taxon>
        <taxon>Gobiaria</taxon>
        <taxon>Gobiiformes</taxon>
        <taxon>Gobioidei</taxon>
        <taxon>Gobiidae</taxon>
        <taxon>Oxudercinae</taxon>
        <taxon>Periophthalmus</taxon>
    </lineage>
</organism>
<feature type="domain" description="THAP-type" evidence="5">
    <location>
        <begin position="2"/>
        <end position="55"/>
    </location>
</feature>
<dbReference type="Proteomes" id="UP000261520">
    <property type="component" value="Unplaced"/>
</dbReference>
<dbReference type="Pfam" id="PF05485">
    <property type="entry name" value="THAP"/>
    <property type="match status" value="1"/>
</dbReference>